<feature type="transmembrane region" description="Helical" evidence="2">
    <location>
        <begin position="422"/>
        <end position="441"/>
    </location>
</feature>
<evidence type="ECO:0000256" key="2">
    <source>
        <dbReference type="SAM" id="Phobius"/>
    </source>
</evidence>
<dbReference type="EMBL" id="LAZR01070377">
    <property type="protein sequence ID" value="KKK41727.1"/>
    <property type="molecule type" value="Genomic_DNA"/>
</dbReference>
<keyword evidence="1" id="KW-0175">Coiled coil</keyword>
<feature type="non-terminal residue" evidence="3">
    <location>
        <position position="1"/>
    </location>
</feature>
<protein>
    <submittedName>
        <fullName evidence="3">Uncharacterized protein</fullName>
    </submittedName>
</protein>
<gene>
    <name evidence="3" type="ORF">LCGC14_2560420</name>
</gene>
<feature type="coiled-coil region" evidence="1">
    <location>
        <begin position="136"/>
        <end position="163"/>
    </location>
</feature>
<keyword evidence="2" id="KW-1133">Transmembrane helix</keyword>
<dbReference type="AlphaFoldDB" id="A0A0F8VBF9"/>
<sequence>AKSESASSVIDLQTRGRKRGFCGVLATQRIAKLNKDAAAECNNVLVGRTVIDLDRKRAANDLGFTTKEQELSLKRLDDGEFFGYGPAISKEDYVRVQVGEINTVHPEPGKSILKSSATPENIKNLLKDVIDLPKEVETELKTKQDYLNKINELKKDLRISKSAQTKPLIKVDEKGLERSFAQGQKEAEIRLNKEIYSLKANYKQMEKKVIDAGKILGQEIKVVTFTHKSNVPSNIKVPYQKPVTQVTPESNQSVSSVSNGELGICAKKIYSFLYNHPERSFSKSHVGAFTGYSHSSGGFSNAISQLNGNDLVTKNNGSLQVKEMNPSIAGEYDFSKEAIMGNLGSCPKKIYQLLLDNPYEEYSKEQLGEITNYRHTSGGFSNALSKLNSLGLIIKDNSHIKLNPELMEIWFVKQEKRIMTKLEAILIIHIVVVSVCLIVAFKELLKSGEESNG</sequence>
<reference evidence="3" key="1">
    <citation type="journal article" date="2015" name="Nature">
        <title>Complex archaea that bridge the gap between prokaryotes and eukaryotes.</title>
        <authorList>
            <person name="Spang A."/>
            <person name="Saw J.H."/>
            <person name="Jorgensen S.L."/>
            <person name="Zaremba-Niedzwiedzka K."/>
            <person name="Martijn J."/>
            <person name="Lind A.E."/>
            <person name="van Eijk R."/>
            <person name="Schleper C."/>
            <person name="Guy L."/>
            <person name="Ettema T.J."/>
        </authorList>
    </citation>
    <scope>NUCLEOTIDE SEQUENCE</scope>
</reference>
<accession>A0A0F8VBF9</accession>
<dbReference type="Gene3D" id="3.40.50.300">
    <property type="entry name" value="P-loop containing nucleotide triphosphate hydrolases"/>
    <property type="match status" value="1"/>
</dbReference>
<comment type="caution">
    <text evidence="3">The sequence shown here is derived from an EMBL/GenBank/DDBJ whole genome shotgun (WGS) entry which is preliminary data.</text>
</comment>
<proteinExistence type="predicted"/>
<keyword evidence="2" id="KW-0812">Transmembrane</keyword>
<evidence type="ECO:0000313" key="3">
    <source>
        <dbReference type="EMBL" id="KKK41727.1"/>
    </source>
</evidence>
<name>A0A0F8VBF9_9ZZZZ</name>
<dbReference type="InterPro" id="IPR027417">
    <property type="entry name" value="P-loop_NTPase"/>
</dbReference>
<keyword evidence="2" id="KW-0472">Membrane</keyword>
<organism evidence="3">
    <name type="scientific">marine sediment metagenome</name>
    <dbReference type="NCBI Taxonomy" id="412755"/>
    <lineage>
        <taxon>unclassified sequences</taxon>
        <taxon>metagenomes</taxon>
        <taxon>ecological metagenomes</taxon>
    </lineage>
</organism>
<evidence type="ECO:0000256" key="1">
    <source>
        <dbReference type="SAM" id="Coils"/>
    </source>
</evidence>